<dbReference type="Proteomes" id="UP000015102">
    <property type="component" value="Unassembled WGS sequence"/>
</dbReference>
<proteinExistence type="predicted"/>
<keyword evidence="1" id="KW-1133">Transmembrane helix</keyword>
<organism evidence="2 3">
    <name type="scientific">Megaselia scalaris</name>
    <name type="common">Humpbacked fly</name>
    <name type="synonym">Phora scalaris</name>
    <dbReference type="NCBI Taxonomy" id="36166"/>
    <lineage>
        <taxon>Eukaryota</taxon>
        <taxon>Metazoa</taxon>
        <taxon>Ecdysozoa</taxon>
        <taxon>Arthropoda</taxon>
        <taxon>Hexapoda</taxon>
        <taxon>Insecta</taxon>
        <taxon>Pterygota</taxon>
        <taxon>Neoptera</taxon>
        <taxon>Endopterygota</taxon>
        <taxon>Diptera</taxon>
        <taxon>Brachycera</taxon>
        <taxon>Muscomorpha</taxon>
        <taxon>Platypezoidea</taxon>
        <taxon>Phoridae</taxon>
        <taxon>Megaseliini</taxon>
        <taxon>Megaselia</taxon>
    </lineage>
</organism>
<evidence type="ECO:0000256" key="1">
    <source>
        <dbReference type="SAM" id="Phobius"/>
    </source>
</evidence>
<keyword evidence="1" id="KW-0812">Transmembrane</keyword>
<dbReference type="EMBL" id="CAQQ02039137">
    <property type="status" value="NOT_ANNOTATED_CDS"/>
    <property type="molecule type" value="Genomic_DNA"/>
</dbReference>
<accession>T1GUL6</accession>
<dbReference type="HOGENOM" id="CLU_2925268_0_0_1"/>
<name>T1GUL6_MEGSC</name>
<dbReference type="AlphaFoldDB" id="T1GUL6"/>
<reference evidence="2" key="2">
    <citation type="submission" date="2015-06" db="UniProtKB">
        <authorList>
            <consortium name="EnsemblMetazoa"/>
        </authorList>
    </citation>
    <scope>IDENTIFICATION</scope>
</reference>
<feature type="transmembrane region" description="Helical" evidence="1">
    <location>
        <begin position="36"/>
        <end position="59"/>
    </location>
</feature>
<keyword evidence="1" id="KW-0472">Membrane</keyword>
<keyword evidence="3" id="KW-1185">Reference proteome</keyword>
<sequence>MTTHVDIWAKCVMVSIIPAGQRKLQHSTSPCQKPLIIWKVLVVLSAAFIQVLLSVMVLLSF</sequence>
<protein>
    <submittedName>
        <fullName evidence="2">Uncharacterized protein</fullName>
    </submittedName>
</protein>
<evidence type="ECO:0000313" key="2">
    <source>
        <dbReference type="EnsemblMetazoa" id="MESCA007432-PA"/>
    </source>
</evidence>
<reference evidence="3" key="1">
    <citation type="submission" date="2013-02" db="EMBL/GenBank/DDBJ databases">
        <authorList>
            <person name="Hughes D."/>
        </authorList>
    </citation>
    <scope>NUCLEOTIDE SEQUENCE</scope>
    <source>
        <strain>Durham</strain>
        <strain evidence="3">NC isolate 2 -- Noor lab</strain>
    </source>
</reference>
<evidence type="ECO:0000313" key="3">
    <source>
        <dbReference type="Proteomes" id="UP000015102"/>
    </source>
</evidence>
<dbReference type="EMBL" id="CAQQ02039136">
    <property type="status" value="NOT_ANNOTATED_CDS"/>
    <property type="molecule type" value="Genomic_DNA"/>
</dbReference>
<dbReference type="EnsemblMetazoa" id="MESCA007432-RA">
    <property type="protein sequence ID" value="MESCA007432-PA"/>
    <property type="gene ID" value="MESCA007432"/>
</dbReference>